<reference evidence="3" key="1">
    <citation type="journal article" date="2019" name="Sci. Rep.">
        <title>Draft genome of Tanacetum cinerariifolium, the natural source of mosquito coil.</title>
        <authorList>
            <person name="Yamashiro T."/>
            <person name="Shiraishi A."/>
            <person name="Satake H."/>
            <person name="Nakayama K."/>
        </authorList>
    </citation>
    <scope>NUCLEOTIDE SEQUENCE</scope>
</reference>
<dbReference type="Pfam" id="PF25597">
    <property type="entry name" value="SH3_retrovirus"/>
    <property type="match status" value="1"/>
</dbReference>
<dbReference type="AlphaFoldDB" id="A0A699HAN2"/>
<name>A0A699HAN2_TANCI</name>
<accession>A0A699HAN2</accession>
<protein>
    <submittedName>
        <fullName evidence="3">Transposase, Ptta/En/Spm, transposase, Tnp1/En/Spm-like protein</fullName>
    </submittedName>
</protein>
<evidence type="ECO:0000259" key="1">
    <source>
        <dbReference type="Pfam" id="PF07727"/>
    </source>
</evidence>
<proteinExistence type="predicted"/>
<dbReference type="InterPro" id="IPR013103">
    <property type="entry name" value="RVT_2"/>
</dbReference>
<gene>
    <name evidence="3" type="ORF">Tci_356366</name>
</gene>
<feature type="domain" description="Retroviral polymerase SH3-like" evidence="2">
    <location>
        <begin position="155"/>
        <end position="189"/>
    </location>
</feature>
<comment type="caution">
    <text evidence="3">The sequence shown here is derived from an EMBL/GenBank/DDBJ whole genome shotgun (WGS) entry which is preliminary data.</text>
</comment>
<feature type="domain" description="Reverse transcriptase Ty1/copia-type" evidence="1">
    <location>
        <begin position="205"/>
        <end position="252"/>
    </location>
</feature>
<organism evidence="3">
    <name type="scientific">Tanacetum cinerariifolium</name>
    <name type="common">Dalmatian daisy</name>
    <name type="synonym">Chrysanthemum cinerariifolium</name>
    <dbReference type="NCBI Taxonomy" id="118510"/>
    <lineage>
        <taxon>Eukaryota</taxon>
        <taxon>Viridiplantae</taxon>
        <taxon>Streptophyta</taxon>
        <taxon>Embryophyta</taxon>
        <taxon>Tracheophyta</taxon>
        <taxon>Spermatophyta</taxon>
        <taxon>Magnoliopsida</taxon>
        <taxon>eudicotyledons</taxon>
        <taxon>Gunneridae</taxon>
        <taxon>Pentapetalae</taxon>
        <taxon>asterids</taxon>
        <taxon>campanulids</taxon>
        <taxon>Asterales</taxon>
        <taxon>Asteraceae</taxon>
        <taxon>Asteroideae</taxon>
        <taxon>Anthemideae</taxon>
        <taxon>Anthemidinae</taxon>
        <taxon>Tanacetum</taxon>
    </lineage>
</organism>
<dbReference type="InterPro" id="IPR057670">
    <property type="entry name" value="SH3_retrovirus"/>
</dbReference>
<sequence>MVGCDRSSIYSVWNLRYDVSIQVDMVYRRHRYAISSLMDTAYWMPEHLKALDEGYSIKNSVKKFLRALHPKWRANVTMIKESKDLTSLSLDELIGNLKAKKESSDEECSTSSSEDKVYAMVVRDFKKFFKKRGRFVRKPQNEKKTFQKSRDDKKGYSKNSKAYIILNKHTRKVKESLNVTFDEAPPPSKTSPLVNDDLDDEEEIEELVSQPRNMTVIGTKWVFRNKLDVNGIVSRNKARLVAQGCNQQEGVD</sequence>
<dbReference type="Pfam" id="PF07727">
    <property type="entry name" value="RVT_2"/>
    <property type="match status" value="1"/>
</dbReference>
<evidence type="ECO:0000259" key="2">
    <source>
        <dbReference type="Pfam" id="PF25597"/>
    </source>
</evidence>
<evidence type="ECO:0000313" key="3">
    <source>
        <dbReference type="EMBL" id="GEX84391.1"/>
    </source>
</evidence>
<dbReference type="EMBL" id="BKCJ010133835">
    <property type="protein sequence ID" value="GEX84391.1"/>
    <property type="molecule type" value="Genomic_DNA"/>
</dbReference>